<protein>
    <submittedName>
        <fullName evidence="14">TonB-dependent receptor plug domain protein</fullName>
    </submittedName>
</protein>
<sequence length="679" mass="76105">MKKQLLQTAVITAILSGVNGIVSAGGGQDADVMPVYTLDDVIVTAQRVETKELDTPASTTVITREEIAQSGAKSAADVLSKVNGLTYKTFGPGGASMGTMTNEVNIRGVEGDALILVNGNPVAWRGKYNLDAMAAENIERIEIVKGSGSVLYGSEAMSGVVNIITKKGGENSVTVGAGNFGQRAYGVSVGNERFGLSYHVKRWGEVGRISASDLKLTNDSGTKLLFGENHTDVDKVKKEDLALNYRISPSWDMVYHYYNTEARYKRFIDRVDYTLPTARIKSGEPYNTRMYETDQHTMQLHYKAHDWKVDLYFNTTESKGDGPTYISQRTGRRTTGTQKTSANWYQSRERNRSYGVDAQHDWKFGEKSSLIAGMSLAREDYRKLATISTAEKDTLHYARNNWGLFAQWTQKFDERNTGVFGMRETWTTGESNGSNFSNFNMAGQFLHKLDKESSLYLNIAQSFKMPTFSQMYNSNDRATPNPGLKPQTGVNYEIGWKKDHGAHRLRAALFHMRIKDNITASVDKKTGSAVYTYVNEDFRNTGVELSDTITGKHGFTYNWGLTWQNPVSRKSGDASKSYWDRKFGKIQLTGGISYARGKWTSALSASYLADRVQTPSKEHSYACKPYLLTSWNTTYRPDEHSELSLLIDNLLDREDNLGHSGSVYWSTPVNYMLNYTYRF</sequence>
<evidence type="ECO:0000313" key="15">
    <source>
        <dbReference type="Proteomes" id="UP000004633"/>
    </source>
</evidence>
<dbReference type="EMBL" id="AECV01000016">
    <property type="protein sequence ID" value="EFW29843.1"/>
    <property type="molecule type" value="Genomic_DNA"/>
</dbReference>
<evidence type="ECO:0000256" key="9">
    <source>
        <dbReference type="ARBA" id="ARBA00023237"/>
    </source>
</evidence>
<comment type="caution">
    <text evidence="14">The sequence shown here is derived from an EMBL/GenBank/DDBJ whole genome shotgun (WGS) entry which is preliminary data.</text>
</comment>
<dbReference type="RefSeq" id="WP_009349737.1">
    <property type="nucleotide sequence ID" value="NZ_GL638136.1"/>
</dbReference>
<keyword evidence="15" id="KW-1185">Reference proteome</keyword>
<evidence type="ECO:0000256" key="2">
    <source>
        <dbReference type="ARBA" id="ARBA00022448"/>
    </source>
</evidence>
<evidence type="ECO:0000256" key="5">
    <source>
        <dbReference type="ARBA" id="ARBA00022729"/>
    </source>
</evidence>
<gene>
    <name evidence="14" type="ORF">HMPREF9555_01071</name>
</gene>
<dbReference type="InterPro" id="IPR000531">
    <property type="entry name" value="Beta-barrel_TonB"/>
</dbReference>
<evidence type="ECO:0000256" key="10">
    <source>
        <dbReference type="PROSITE-ProRule" id="PRU01360"/>
    </source>
</evidence>
<name>E7N261_9FIRM</name>
<evidence type="ECO:0000259" key="12">
    <source>
        <dbReference type="Pfam" id="PF00593"/>
    </source>
</evidence>
<feature type="domain" description="TonB-dependent receptor-like beta-barrel" evidence="12">
    <location>
        <begin position="254"/>
        <end position="650"/>
    </location>
</feature>
<keyword evidence="5" id="KW-0732">Signal</keyword>
<dbReference type="CDD" id="cd01347">
    <property type="entry name" value="ligand_gated_channel"/>
    <property type="match status" value="1"/>
</dbReference>
<dbReference type="GO" id="GO:0009279">
    <property type="term" value="C:cell outer membrane"/>
    <property type="evidence" value="ECO:0007669"/>
    <property type="project" value="UniProtKB-SubCell"/>
</dbReference>
<feature type="domain" description="TonB-dependent receptor plug" evidence="13">
    <location>
        <begin position="53"/>
        <end position="160"/>
    </location>
</feature>
<evidence type="ECO:0000256" key="8">
    <source>
        <dbReference type="ARBA" id="ARBA00023170"/>
    </source>
</evidence>
<evidence type="ECO:0000256" key="4">
    <source>
        <dbReference type="ARBA" id="ARBA00022692"/>
    </source>
</evidence>
<dbReference type="PANTHER" id="PTHR30069:SF29">
    <property type="entry name" value="HEMOGLOBIN AND HEMOGLOBIN-HAPTOGLOBIN-BINDING PROTEIN 1-RELATED"/>
    <property type="match status" value="1"/>
</dbReference>
<evidence type="ECO:0000313" key="14">
    <source>
        <dbReference type="EMBL" id="EFW29843.1"/>
    </source>
</evidence>
<comment type="similarity">
    <text evidence="10 11">Belongs to the TonB-dependent receptor family.</text>
</comment>
<keyword evidence="8 14" id="KW-0675">Receptor</keyword>
<dbReference type="STRING" id="749551.HMPREF9555_01071"/>
<accession>E7N261</accession>
<keyword evidence="6 11" id="KW-0798">TonB box</keyword>
<dbReference type="InterPro" id="IPR012910">
    <property type="entry name" value="Plug_dom"/>
</dbReference>
<dbReference type="GO" id="GO:0015344">
    <property type="term" value="F:siderophore uptake transmembrane transporter activity"/>
    <property type="evidence" value="ECO:0007669"/>
    <property type="project" value="TreeGrafter"/>
</dbReference>
<evidence type="ECO:0000259" key="13">
    <source>
        <dbReference type="Pfam" id="PF07715"/>
    </source>
</evidence>
<evidence type="ECO:0000256" key="1">
    <source>
        <dbReference type="ARBA" id="ARBA00004571"/>
    </source>
</evidence>
<dbReference type="Pfam" id="PF00593">
    <property type="entry name" value="TonB_dep_Rec_b-barrel"/>
    <property type="match status" value="1"/>
</dbReference>
<dbReference type="HOGENOM" id="CLU_008287_18_0_9"/>
<evidence type="ECO:0000256" key="3">
    <source>
        <dbReference type="ARBA" id="ARBA00022452"/>
    </source>
</evidence>
<dbReference type="Proteomes" id="UP000004633">
    <property type="component" value="Unassembled WGS sequence"/>
</dbReference>
<evidence type="ECO:0000256" key="6">
    <source>
        <dbReference type="ARBA" id="ARBA00023077"/>
    </source>
</evidence>
<organism evidence="14 15">
    <name type="scientific">Selenomonas artemidis F0399</name>
    <dbReference type="NCBI Taxonomy" id="749551"/>
    <lineage>
        <taxon>Bacteria</taxon>
        <taxon>Bacillati</taxon>
        <taxon>Bacillota</taxon>
        <taxon>Negativicutes</taxon>
        <taxon>Selenomonadales</taxon>
        <taxon>Selenomonadaceae</taxon>
        <taxon>Selenomonas</taxon>
    </lineage>
</organism>
<dbReference type="InterPro" id="IPR036942">
    <property type="entry name" value="Beta-barrel_TonB_sf"/>
</dbReference>
<proteinExistence type="inferred from homology"/>
<comment type="subcellular location">
    <subcellularLocation>
        <location evidence="1 10">Cell outer membrane</location>
        <topology evidence="1 10">Multi-pass membrane protein</topology>
    </subcellularLocation>
</comment>
<keyword evidence="3 10" id="KW-1134">Transmembrane beta strand</keyword>
<keyword evidence="7 10" id="KW-0472">Membrane</keyword>
<dbReference type="AlphaFoldDB" id="E7N261"/>
<keyword evidence="9 10" id="KW-0998">Cell outer membrane</keyword>
<dbReference type="GO" id="GO:0044718">
    <property type="term" value="P:siderophore transmembrane transport"/>
    <property type="evidence" value="ECO:0007669"/>
    <property type="project" value="TreeGrafter"/>
</dbReference>
<dbReference type="PROSITE" id="PS52016">
    <property type="entry name" value="TONB_DEPENDENT_REC_3"/>
    <property type="match status" value="1"/>
</dbReference>
<dbReference type="Gene3D" id="2.40.170.20">
    <property type="entry name" value="TonB-dependent receptor, beta-barrel domain"/>
    <property type="match status" value="1"/>
</dbReference>
<dbReference type="Pfam" id="PF07715">
    <property type="entry name" value="Plug"/>
    <property type="match status" value="1"/>
</dbReference>
<dbReference type="PANTHER" id="PTHR30069">
    <property type="entry name" value="TONB-DEPENDENT OUTER MEMBRANE RECEPTOR"/>
    <property type="match status" value="1"/>
</dbReference>
<keyword evidence="2 10" id="KW-0813">Transport</keyword>
<dbReference type="InterPro" id="IPR037066">
    <property type="entry name" value="Plug_dom_sf"/>
</dbReference>
<dbReference type="SUPFAM" id="SSF56935">
    <property type="entry name" value="Porins"/>
    <property type="match status" value="1"/>
</dbReference>
<evidence type="ECO:0000256" key="11">
    <source>
        <dbReference type="RuleBase" id="RU003357"/>
    </source>
</evidence>
<dbReference type="InterPro" id="IPR039426">
    <property type="entry name" value="TonB-dep_rcpt-like"/>
</dbReference>
<evidence type="ECO:0000256" key="7">
    <source>
        <dbReference type="ARBA" id="ARBA00023136"/>
    </source>
</evidence>
<keyword evidence="4 10" id="KW-0812">Transmembrane</keyword>
<reference evidence="14 15" key="1">
    <citation type="submission" date="2010-08" db="EMBL/GenBank/DDBJ databases">
        <authorList>
            <person name="Weinstock G."/>
            <person name="Sodergren E."/>
            <person name="Clifton S."/>
            <person name="Fulton L."/>
            <person name="Fulton B."/>
            <person name="Courtney L."/>
            <person name="Fronick C."/>
            <person name="Harrison M."/>
            <person name="Strong C."/>
            <person name="Farmer C."/>
            <person name="Delahaunty K."/>
            <person name="Markovic C."/>
            <person name="Hall O."/>
            <person name="Minx P."/>
            <person name="Tomlinson C."/>
            <person name="Mitreva M."/>
            <person name="Hou S."/>
            <person name="Chen J."/>
            <person name="Wollam A."/>
            <person name="Pepin K.H."/>
            <person name="Johnson M."/>
            <person name="Bhonagiri V."/>
            <person name="Zhang X."/>
            <person name="Suruliraj S."/>
            <person name="Warren W."/>
            <person name="Chinwalla A."/>
            <person name="Mardis E.R."/>
            <person name="Wilson R.K."/>
        </authorList>
    </citation>
    <scope>NUCLEOTIDE SEQUENCE [LARGE SCALE GENOMIC DNA]</scope>
    <source>
        <strain evidence="14 15">F0399</strain>
    </source>
</reference>
<dbReference type="Gene3D" id="2.170.130.10">
    <property type="entry name" value="TonB-dependent receptor, plug domain"/>
    <property type="match status" value="1"/>
</dbReference>